<reference evidence="5 6" key="1">
    <citation type="journal article" date="2023" name="G3 (Bethesda)">
        <title>A chromosome-length genome assembly and annotation of blackberry (Rubus argutus, cv. 'Hillquist').</title>
        <authorList>
            <person name="Bruna T."/>
            <person name="Aryal R."/>
            <person name="Dudchenko O."/>
            <person name="Sargent D.J."/>
            <person name="Mead D."/>
            <person name="Buti M."/>
            <person name="Cavallini A."/>
            <person name="Hytonen T."/>
            <person name="Andres J."/>
            <person name="Pham M."/>
            <person name="Weisz D."/>
            <person name="Mascagni F."/>
            <person name="Usai G."/>
            <person name="Natali L."/>
            <person name="Bassil N."/>
            <person name="Fernandez G.E."/>
            <person name="Lomsadze A."/>
            <person name="Armour M."/>
            <person name="Olukolu B."/>
            <person name="Poorten T."/>
            <person name="Britton C."/>
            <person name="Davik J."/>
            <person name="Ashrafi H."/>
            <person name="Aiden E.L."/>
            <person name="Borodovsky M."/>
            <person name="Worthington M."/>
        </authorList>
    </citation>
    <scope>NUCLEOTIDE SEQUENCE [LARGE SCALE GENOMIC DNA]</scope>
    <source>
        <strain evidence="5">PI 553951</strain>
    </source>
</reference>
<dbReference type="SUPFAM" id="SSF54001">
    <property type="entry name" value="Cysteine proteinases"/>
    <property type="match status" value="1"/>
</dbReference>
<keyword evidence="3" id="KW-0378">Hydrolase</keyword>
<dbReference type="InterPro" id="IPR003653">
    <property type="entry name" value="Peptidase_C48_C"/>
</dbReference>
<evidence type="ECO:0000256" key="3">
    <source>
        <dbReference type="ARBA" id="ARBA00022801"/>
    </source>
</evidence>
<evidence type="ECO:0000259" key="4">
    <source>
        <dbReference type="PROSITE" id="PS50600"/>
    </source>
</evidence>
<dbReference type="PROSITE" id="PS50600">
    <property type="entry name" value="ULP_PROTEASE"/>
    <property type="match status" value="1"/>
</dbReference>
<name>A0AAW1WDZ1_RUBAR</name>
<feature type="domain" description="Ubiquitin-like protease family profile" evidence="4">
    <location>
        <begin position="1"/>
        <end position="107"/>
    </location>
</feature>
<dbReference type="InterPro" id="IPR038765">
    <property type="entry name" value="Papain-like_cys_pep_sf"/>
</dbReference>
<dbReference type="EMBL" id="JBEDUW010000006">
    <property type="protein sequence ID" value="KAK9922219.1"/>
    <property type="molecule type" value="Genomic_DNA"/>
</dbReference>
<keyword evidence="6" id="KW-1185">Reference proteome</keyword>
<sequence length="175" mass="20278">MDMIPLQIFIPLNDDKCAHWFLLIMDLNKQQAEVWDSQPVSGSEEHRLEYVSVTIEVLKIIFANEMTKTRDVYFHFPSSTIIVPEPNPRMDNNHDSGIFVIRHMQYYNREWFREFNSEDQRIRLALEITNHPHNEMSESVVAAATAHNQADRHANIACNKVGQGFNNAGQILPQS</sequence>
<dbReference type="Gene3D" id="3.40.395.10">
    <property type="entry name" value="Adenoviral Proteinase, Chain A"/>
    <property type="match status" value="1"/>
</dbReference>
<dbReference type="Proteomes" id="UP001457282">
    <property type="component" value="Unassembled WGS sequence"/>
</dbReference>
<accession>A0AAW1WDZ1</accession>
<keyword evidence="2" id="KW-0645">Protease</keyword>
<dbReference type="GO" id="GO:0008234">
    <property type="term" value="F:cysteine-type peptidase activity"/>
    <property type="evidence" value="ECO:0007669"/>
    <property type="project" value="InterPro"/>
</dbReference>
<evidence type="ECO:0000313" key="6">
    <source>
        <dbReference type="Proteomes" id="UP001457282"/>
    </source>
</evidence>
<comment type="caution">
    <text evidence="5">The sequence shown here is derived from an EMBL/GenBank/DDBJ whole genome shotgun (WGS) entry which is preliminary data.</text>
</comment>
<protein>
    <recommendedName>
        <fullName evidence="4">Ubiquitin-like protease family profile domain-containing protein</fullName>
    </recommendedName>
</protein>
<evidence type="ECO:0000313" key="5">
    <source>
        <dbReference type="EMBL" id="KAK9922219.1"/>
    </source>
</evidence>
<comment type="similarity">
    <text evidence="1">Belongs to the peptidase C48 family.</text>
</comment>
<dbReference type="GO" id="GO:0006508">
    <property type="term" value="P:proteolysis"/>
    <property type="evidence" value="ECO:0007669"/>
    <property type="project" value="UniProtKB-KW"/>
</dbReference>
<dbReference type="AlphaFoldDB" id="A0AAW1WDZ1"/>
<evidence type="ECO:0000256" key="2">
    <source>
        <dbReference type="ARBA" id="ARBA00022670"/>
    </source>
</evidence>
<proteinExistence type="inferred from homology"/>
<dbReference type="Pfam" id="PF02902">
    <property type="entry name" value="Peptidase_C48"/>
    <property type="match status" value="1"/>
</dbReference>
<organism evidence="5 6">
    <name type="scientific">Rubus argutus</name>
    <name type="common">Southern blackberry</name>
    <dbReference type="NCBI Taxonomy" id="59490"/>
    <lineage>
        <taxon>Eukaryota</taxon>
        <taxon>Viridiplantae</taxon>
        <taxon>Streptophyta</taxon>
        <taxon>Embryophyta</taxon>
        <taxon>Tracheophyta</taxon>
        <taxon>Spermatophyta</taxon>
        <taxon>Magnoliopsida</taxon>
        <taxon>eudicotyledons</taxon>
        <taxon>Gunneridae</taxon>
        <taxon>Pentapetalae</taxon>
        <taxon>rosids</taxon>
        <taxon>fabids</taxon>
        <taxon>Rosales</taxon>
        <taxon>Rosaceae</taxon>
        <taxon>Rosoideae</taxon>
        <taxon>Rosoideae incertae sedis</taxon>
        <taxon>Rubus</taxon>
    </lineage>
</organism>
<evidence type="ECO:0000256" key="1">
    <source>
        <dbReference type="ARBA" id="ARBA00005234"/>
    </source>
</evidence>
<gene>
    <name evidence="5" type="ORF">M0R45_030694</name>
</gene>